<dbReference type="PaxDb" id="55529-EKX38112"/>
<evidence type="ECO:0000256" key="2">
    <source>
        <dbReference type="SAM" id="Phobius"/>
    </source>
</evidence>
<dbReference type="RefSeq" id="XP_005825092.1">
    <property type="nucleotide sequence ID" value="XM_005825035.1"/>
</dbReference>
<dbReference type="GeneID" id="17294949"/>
<keyword evidence="2" id="KW-0812">Transmembrane</keyword>
<protein>
    <submittedName>
        <fullName evidence="3 4">Uncharacterized protein</fullName>
    </submittedName>
</protein>
<keyword evidence="2" id="KW-1133">Transmembrane helix</keyword>
<accession>L1IPT6</accession>
<evidence type="ECO:0000313" key="3">
    <source>
        <dbReference type="EMBL" id="EKX38112.1"/>
    </source>
</evidence>
<dbReference type="STRING" id="905079.L1IPT6"/>
<dbReference type="KEGG" id="gtt:GUITHDRAFT_144426"/>
<feature type="transmembrane region" description="Helical" evidence="2">
    <location>
        <begin position="16"/>
        <end position="36"/>
    </location>
</feature>
<gene>
    <name evidence="3" type="ORF">GUITHDRAFT_144426</name>
</gene>
<keyword evidence="5" id="KW-1185">Reference proteome</keyword>
<dbReference type="HOGENOM" id="CLU_724511_0_0_1"/>
<keyword evidence="2" id="KW-0472">Membrane</keyword>
<dbReference type="Proteomes" id="UP000011087">
    <property type="component" value="Unassembled WGS sequence"/>
</dbReference>
<reference evidence="4" key="3">
    <citation type="submission" date="2015-06" db="UniProtKB">
        <authorList>
            <consortium name="EnsemblProtists"/>
        </authorList>
    </citation>
    <scope>IDENTIFICATION</scope>
</reference>
<feature type="compositionally biased region" description="Basic and acidic residues" evidence="1">
    <location>
        <begin position="368"/>
        <end position="382"/>
    </location>
</feature>
<feature type="compositionally biased region" description="Basic and acidic residues" evidence="1">
    <location>
        <begin position="117"/>
        <end position="140"/>
    </location>
</feature>
<organism evidence="3">
    <name type="scientific">Guillardia theta (strain CCMP2712)</name>
    <name type="common">Cryptophyte</name>
    <dbReference type="NCBI Taxonomy" id="905079"/>
    <lineage>
        <taxon>Eukaryota</taxon>
        <taxon>Cryptophyceae</taxon>
        <taxon>Pyrenomonadales</taxon>
        <taxon>Geminigeraceae</taxon>
        <taxon>Guillardia</taxon>
    </lineage>
</organism>
<evidence type="ECO:0000313" key="4">
    <source>
        <dbReference type="EnsemblProtists" id="EKX38112"/>
    </source>
</evidence>
<dbReference type="EMBL" id="JH993051">
    <property type="protein sequence ID" value="EKX38112.1"/>
    <property type="molecule type" value="Genomic_DNA"/>
</dbReference>
<proteinExistence type="predicted"/>
<feature type="region of interest" description="Disordered" evidence="1">
    <location>
        <begin position="349"/>
        <end position="382"/>
    </location>
</feature>
<name>L1IPT6_GUITC</name>
<reference evidence="5" key="2">
    <citation type="submission" date="2012-11" db="EMBL/GenBank/DDBJ databases">
        <authorList>
            <person name="Kuo A."/>
            <person name="Curtis B.A."/>
            <person name="Tanifuji G."/>
            <person name="Burki F."/>
            <person name="Gruber A."/>
            <person name="Irimia M."/>
            <person name="Maruyama S."/>
            <person name="Arias M.C."/>
            <person name="Ball S.G."/>
            <person name="Gile G.H."/>
            <person name="Hirakawa Y."/>
            <person name="Hopkins J.F."/>
            <person name="Rensing S.A."/>
            <person name="Schmutz J."/>
            <person name="Symeonidi A."/>
            <person name="Elias M."/>
            <person name="Eveleigh R.J."/>
            <person name="Herman E.K."/>
            <person name="Klute M.J."/>
            <person name="Nakayama T."/>
            <person name="Obornik M."/>
            <person name="Reyes-Prieto A."/>
            <person name="Armbrust E.V."/>
            <person name="Aves S.J."/>
            <person name="Beiko R.G."/>
            <person name="Coutinho P."/>
            <person name="Dacks J.B."/>
            <person name="Durnford D.G."/>
            <person name="Fast N.M."/>
            <person name="Green B.R."/>
            <person name="Grisdale C."/>
            <person name="Hempe F."/>
            <person name="Henrissat B."/>
            <person name="Hoppner M.P."/>
            <person name="Ishida K.-I."/>
            <person name="Kim E."/>
            <person name="Koreny L."/>
            <person name="Kroth P.G."/>
            <person name="Liu Y."/>
            <person name="Malik S.-B."/>
            <person name="Maier U.G."/>
            <person name="McRose D."/>
            <person name="Mock T."/>
            <person name="Neilson J.A."/>
            <person name="Onodera N.T."/>
            <person name="Poole A.M."/>
            <person name="Pritham E.J."/>
            <person name="Richards T.A."/>
            <person name="Rocap G."/>
            <person name="Roy S.W."/>
            <person name="Sarai C."/>
            <person name="Schaack S."/>
            <person name="Shirato S."/>
            <person name="Slamovits C.H."/>
            <person name="Spencer D.F."/>
            <person name="Suzuki S."/>
            <person name="Worden A.Z."/>
            <person name="Zauner S."/>
            <person name="Barry K."/>
            <person name="Bell C."/>
            <person name="Bharti A.K."/>
            <person name="Crow J.A."/>
            <person name="Grimwood J."/>
            <person name="Kramer R."/>
            <person name="Lindquist E."/>
            <person name="Lucas S."/>
            <person name="Salamov A."/>
            <person name="McFadden G.I."/>
            <person name="Lane C.E."/>
            <person name="Keeling P.J."/>
            <person name="Gray M.W."/>
            <person name="Grigoriev I.V."/>
            <person name="Archibald J.M."/>
        </authorList>
    </citation>
    <scope>NUCLEOTIDE SEQUENCE</scope>
    <source>
        <strain evidence="5">CCMP2712</strain>
    </source>
</reference>
<dbReference type="EnsemblProtists" id="EKX38112">
    <property type="protein sequence ID" value="EKX38112"/>
    <property type="gene ID" value="GUITHDRAFT_144426"/>
</dbReference>
<dbReference type="AlphaFoldDB" id="L1IPT6"/>
<feature type="region of interest" description="Disordered" evidence="1">
    <location>
        <begin position="117"/>
        <end position="153"/>
    </location>
</feature>
<evidence type="ECO:0000256" key="1">
    <source>
        <dbReference type="SAM" id="MobiDB-lite"/>
    </source>
</evidence>
<sequence>MQTHSSHAFQQVGSRSAAHVAAFSCLSMIIVAMLVLHDHGSENLQVELQSSSVGSDSSMQDMQKEAERQLVDAAKRKMHALSHKVNAVKLSSSAREDQTKAELLKKKAILGRRQEDLDKADKAVQDAQKELKHIKEEEKTSSSTSDNDSAKADKAKEDIMNLESEAGTFNEKAQEEEQKIVLVKAAAAKEAAKIPELFKSARNAEDEADKLKLVARNKMQDSKRKSEEAFRLDKVAEEKEREAHMIRKKLISILEEKTKMLYTKEQDASRQKLFLKVYAKKAAKEAAKEAQKLAALAAAKARLAKKAEDQLNRDIGEEREAEATVNDGINNVKMKENAVRDAKRAFEDLKRKAGGGREEEENDEAPEVDEKVVEETGGKGND</sequence>
<reference evidence="3 5" key="1">
    <citation type="journal article" date="2012" name="Nature">
        <title>Algal genomes reveal evolutionary mosaicism and the fate of nucleomorphs.</title>
        <authorList>
            <consortium name="DOE Joint Genome Institute"/>
            <person name="Curtis B.A."/>
            <person name="Tanifuji G."/>
            <person name="Burki F."/>
            <person name="Gruber A."/>
            <person name="Irimia M."/>
            <person name="Maruyama S."/>
            <person name="Arias M.C."/>
            <person name="Ball S.G."/>
            <person name="Gile G.H."/>
            <person name="Hirakawa Y."/>
            <person name="Hopkins J.F."/>
            <person name="Kuo A."/>
            <person name="Rensing S.A."/>
            <person name="Schmutz J."/>
            <person name="Symeonidi A."/>
            <person name="Elias M."/>
            <person name="Eveleigh R.J."/>
            <person name="Herman E.K."/>
            <person name="Klute M.J."/>
            <person name="Nakayama T."/>
            <person name="Obornik M."/>
            <person name="Reyes-Prieto A."/>
            <person name="Armbrust E.V."/>
            <person name="Aves S.J."/>
            <person name="Beiko R.G."/>
            <person name="Coutinho P."/>
            <person name="Dacks J.B."/>
            <person name="Durnford D.G."/>
            <person name="Fast N.M."/>
            <person name="Green B.R."/>
            <person name="Grisdale C.J."/>
            <person name="Hempel F."/>
            <person name="Henrissat B."/>
            <person name="Hoppner M.P."/>
            <person name="Ishida K."/>
            <person name="Kim E."/>
            <person name="Koreny L."/>
            <person name="Kroth P.G."/>
            <person name="Liu Y."/>
            <person name="Malik S.B."/>
            <person name="Maier U.G."/>
            <person name="McRose D."/>
            <person name="Mock T."/>
            <person name="Neilson J.A."/>
            <person name="Onodera N.T."/>
            <person name="Poole A.M."/>
            <person name="Pritham E.J."/>
            <person name="Richards T.A."/>
            <person name="Rocap G."/>
            <person name="Roy S.W."/>
            <person name="Sarai C."/>
            <person name="Schaack S."/>
            <person name="Shirato S."/>
            <person name="Slamovits C.H."/>
            <person name="Spencer D.F."/>
            <person name="Suzuki S."/>
            <person name="Worden A.Z."/>
            <person name="Zauner S."/>
            <person name="Barry K."/>
            <person name="Bell C."/>
            <person name="Bharti A.K."/>
            <person name="Crow J.A."/>
            <person name="Grimwood J."/>
            <person name="Kramer R."/>
            <person name="Lindquist E."/>
            <person name="Lucas S."/>
            <person name="Salamov A."/>
            <person name="McFadden G.I."/>
            <person name="Lane C.E."/>
            <person name="Keeling P.J."/>
            <person name="Gray M.W."/>
            <person name="Grigoriev I.V."/>
            <person name="Archibald J.M."/>
        </authorList>
    </citation>
    <scope>NUCLEOTIDE SEQUENCE</scope>
    <source>
        <strain evidence="3 5">CCMP2712</strain>
    </source>
</reference>
<feature type="compositionally biased region" description="Acidic residues" evidence="1">
    <location>
        <begin position="358"/>
        <end position="367"/>
    </location>
</feature>
<evidence type="ECO:0000313" key="5">
    <source>
        <dbReference type="Proteomes" id="UP000011087"/>
    </source>
</evidence>